<gene>
    <name evidence="2" type="ORF">DCC81_25170</name>
</gene>
<dbReference type="AlphaFoldDB" id="A0A2T7BB78"/>
<evidence type="ECO:0000313" key="2">
    <source>
        <dbReference type="EMBL" id="PUZ21302.1"/>
    </source>
</evidence>
<dbReference type="OrthoDB" id="10018954at2"/>
<evidence type="ECO:0000256" key="1">
    <source>
        <dbReference type="SAM" id="MobiDB-lite"/>
    </source>
</evidence>
<feature type="region of interest" description="Disordered" evidence="1">
    <location>
        <begin position="318"/>
        <end position="349"/>
    </location>
</feature>
<dbReference type="Proteomes" id="UP000244450">
    <property type="component" value="Unassembled WGS sequence"/>
</dbReference>
<feature type="compositionally biased region" description="Basic residues" evidence="1">
    <location>
        <begin position="340"/>
        <end position="349"/>
    </location>
</feature>
<accession>A0A2T7BB78</accession>
<comment type="caution">
    <text evidence="2">The sequence shown here is derived from an EMBL/GenBank/DDBJ whole genome shotgun (WGS) entry which is preliminary data.</text>
</comment>
<protein>
    <submittedName>
        <fullName evidence="2">Uncharacterized protein</fullName>
    </submittedName>
</protein>
<reference evidence="2 3" key="1">
    <citation type="submission" date="2018-04" db="EMBL/GenBank/DDBJ databases">
        <title>Chitinophaga fuyangensis sp. nov., isolated from soil in a chemical factory.</title>
        <authorList>
            <person name="Chen K."/>
        </authorList>
    </citation>
    <scope>NUCLEOTIDE SEQUENCE [LARGE SCALE GENOMIC DNA]</scope>
    <source>
        <strain evidence="2 3">LY-1</strain>
    </source>
</reference>
<dbReference type="EMBL" id="QCYK01000005">
    <property type="protein sequence ID" value="PUZ21302.1"/>
    <property type="molecule type" value="Genomic_DNA"/>
</dbReference>
<organism evidence="2 3">
    <name type="scientific">Chitinophaga parva</name>
    <dbReference type="NCBI Taxonomy" id="2169414"/>
    <lineage>
        <taxon>Bacteria</taxon>
        <taxon>Pseudomonadati</taxon>
        <taxon>Bacteroidota</taxon>
        <taxon>Chitinophagia</taxon>
        <taxon>Chitinophagales</taxon>
        <taxon>Chitinophagaceae</taxon>
        <taxon>Chitinophaga</taxon>
    </lineage>
</organism>
<sequence>MEEKKWPYTLRVDFLNPAAGPSGIWVHCDQVQDAFRRLLMVDSLLFAGSYRVGSFEECTVAKAKIVANARAETIAELSYDSYQKQTIPGVYLTFPQTISAFEQELSSSLSSLKGYQPQVISLLVAHSMPDGLPRFRPTIGYQNLCEEASQHLQKDTRVFVSLTQKFFLTSTSTPRSFSSAPFREDFLYRDPDEALHHLLKTDFNALDENVAWENDLPYVISKAGIYKLNDGFDDDFGCVARLRSLRKGTIALPNSTLRDPGIHLEVPKLWNNVSFNYPFHRRPKTSDDNTCYLVGTYNNALSKTEKIEGLLLPYEQKTRKKSVKNKGANPLVQPKTTRPAPKKRRPRGL</sequence>
<name>A0A2T7BB78_9BACT</name>
<proteinExistence type="predicted"/>
<keyword evidence="3" id="KW-1185">Reference proteome</keyword>
<dbReference type="RefSeq" id="WP_108689536.1">
    <property type="nucleotide sequence ID" value="NZ_QCYK01000005.1"/>
</dbReference>
<evidence type="ECO:0000313" key="3">
    <source>
        <dbReference type="Proteomes" id="UP000244450"/>
    </source>
</evidence>